<dbReference type="EC" id="6.3.2.12" evidence="6"/>
<dbReference type="AlphaFoldDB" id="A0A506U5D7"/>
<evidence type="ECO:0000256" key="6">
    <source>
        <dbReference type="ARBA" id="ARBA00013023"/>
    </source>
</evidence>
<evidence type="ECO:0000313" key="25">
    <source>
        <dbReference type="EMBL" id="TPW28391.1"/>
    </source>
</evidence>
<dbReference type="OrthoDB" id="9809356at2"/>
<evidence type="ECO:0000256" key="12">
    <source>
        <dbReference type="ARBA" id="ARBA00022840"/>
    </source>
</evidence>
<evidence type="ECO:0000256" key="1">
    <source>
        <dbReference type="ARBA" id="ARBA00001946"/>
    </source>
</evidence>
<dbReference type="NCBIfam" id="TIGR01499">
    <property type="entry name" value="folC"/>
    <property type="match status" value="1"/>
</dbReference>
<dbReference type="EMBL" id="VHLH01000015">
    <property type="protein sequence ID" value="TPW28391.1"/>
    <property type="molecule type" value="Genomic_DNA"/>
</dbReference>
<keyword evidence="9 22" id="KW-0436">Ligase</keyword>
<comment type="catalytic activity">
    <reaction evidence="19">
        <text>10-formyltetrahydrofolyl-(gamma-L-Glu)(n) + L-glutamate + ATP = 10-formyltetrahydrofolyl-(gamma-L-Glu)(n+1) + ADP + phosphate + H(+)</text>
        <dbReference type="Rhea" id="RHEA:51904"/>
        <dbReference type="Rhea" id="RHEA-COMP:13088"/>
        <dbReference type="Rhea" id="RHEA-COMP:14300"/>
        <dbReference type="ChEBI" id="CHEBI:15378"/>
        <dbReference type="ChEBI" id="CHEBI:29985"/>
        <dbReference type="ChEBI" id="CHEBI:30616"/>
        <dbReference type="ChEBI" id="CHEBI:43474"/>
        <dbReference type="ChEBI" id="CHEBI:134413"/>
        <dbReference type="ChEBI" id="CHEBI:456216"/>
        <dbReference type="EC" id="6.3.2.17"/>
    </reaction>
</comment>
<dbReference type="InterPro" id="IPR004101">
    <property type="entry name" value="Mur_ligase_C"/>
</dbReference>
<dbReference type="Pfam" id="PF08245">
    <property type="entry name" value="Mur_ligase_M"/>
    <property type="match status" value="1"/>
</dbReference>
<evidence type="ECO:0000256" key="17">
    <source>
        <dbReference type="ARBA" id="ARBA00032510"/>
    </source>
</evidence>
<evidence type="ECO:0000259" key="23">
    <source>
        <dbReference type="Pfam" id="PF02875"/>
    </source>
</evidence>
<dbReference type="GO" id="GO:0008841">
    <property type="term" value="F:dihydrofolate synthase activity"/>
    <property type="evidence" value="ECO:0007669"/>
    <property type="project" value="UniProtKB-EC"/>
</dbReference>
<dbReference type="PANTHER" id="PTHR11136">
    <property type="entry name" value="FOLYLPOLYGLUTAMATE SYNTHASE-RELATED"/>
    <property type="match status" value="1"/>
</dbReference>
<evidence type="ECO:0000313" key="26">
    <source>
        <dbReference type="Proteomes" id="UP000320314"/>
    </source>
</evidence>
<evidence type="ECO:0000256" key="18">
    <source>
        <dbReference type="ARBA" id="ARBA00047493"/>
    </source>
</evidence>
<dbReference type="GO" id="GO:0005524">
    <property type="term" value="F:ATP binding"/>
    <property type="evidence" value="ECO:0007669"/>
    <property type="project" value="UniProtKB-KW"/>
</dbReference>
<dbReference type="InterPro" id="IPR001645">
    <property type="entry name" value="Folylpolyglutamate_synth"/>
</dbReference>
<dbReference type="GO" id="GO:0046872">
    <property type="term" value="F:metal ion binding"/>
    <property type="evidence" value="ECO:0007669"/>
    <property type="project" value="UniProtKB-KW"/>
</dbReference>
<evidence type="ECO:0000256" key="9">
    <source>
        <dbReference type="ARBA" id="ARBA00022598"/>
    </source>
</evidence>
<evidence type="ECO:0000256" key="8">
    <source>
        <dbReference type="ARBA" id="ARBA00019357"/>
    </source>
</evidence>
<feature type="domain" description="Mur ligase C-terminal" evidence="23">
    <location>
        <begin position="323"/>
        <end position="439"/>
    </location>
</feature>
<comment type="function">
    <text evidence="2">Functions in two distinct reactions of the de novo folate biosynthetic pathway. Catalyzes the addition of a glutamate residue to dihydropteroate (7,8-dihydropteroate or H2Pte) to form dihydrofolate (7,8-dihydrofolate monoglutamate or H2Pte-Glu). Also catalyzes successive additions of L-glutamate to tetrahydrofolate or 10-formyltetrahydrofolate or 5,10-methylenetetrahydrofolate, leading to folylpolyglutamate derivatives.</text>
</comment>
<dbReference type="EC" id="6.3.2.17" evidence="7"/>
<reference evidence="25 26" key="1">
    <citation type="submission" date="2019-06" db="EMBL/GenBank/DDBJ databases">
        <authorList>
            <person name="Li M."/>
        </authorList>
    </citation>
    <scope>NUCLEOTIDE SEQUENCE [LARGE SCALE GENOMIC DNA]</scope>
    <source>
        <strain evidence="25 26">BGMRC6574</strain>
    </source>
</reference>
<evidence type="ECO:0000256" key="19">
    <source>
        <dbReference type="ARBA" id="ARBA00047808"/>
    </source>
</evidence>
<dbReference type="FunFam" id="3.40.1190.10:FF:000011">
    <property type="entry name" value="Folylpolyglutamate synthase/dihydrofolate synthase"/>
    <property type="match status" value="1"/>
</dbReference>
<evidence type="ECO:0000256" key="5">
    <source>
        <dbReference type="ARBA" id="ARBA00008276"/>
    </source>
</evidence>
<dbReference type="GO" id="GO:0004326">
    <property type="term" value="F:tetrahydrofolylpolyglutamate synthase activity"/>
    <property type="evidence" value="ECO:0007669"/>
    <property type="project" value="UniProtKB-EC"/>
</dbReference>
<evidence type="ECO:0000256" key="2">
    <source>
        <dbReference type="ARBA" id="ARBA00002714"/>
    </source>
</evidence>
<evidence type="ECO:0000256" key="14">
    <source>
        <dbReference type="ARBA" id="ARBA00022909"/>
    </source>
</evidence>
<dbReference type="Proteomes" id="UP000320314">
    <property type="component" value="Unassembled WGS sequence"/>
</dbReference>
<evidence type="ECO:0000256" key="21">
    <source>
        <dbReference type="ARBA" id="ARBA00049161"/>
    </source>
</evidence>
<evidence type="ECO:0000256" key="4">
    <source>
        <dbReference type="ARBA" id="ARBA00005150"/>
    </source>
</evidence>
<evidence type="ECO:0000256" key="22">
    <source>
        <dbReference type="PIRNR" id="PIRNR001563"/>
    </source>
</evidence>
<evidence type="ECO:0000256" key="3">
    <source>
        <dbReference type="ARBA" id="ARBA00004799"/>
    </source>
</evidence>
<dbReference type="Gene3D" id="3.40.1190.10">
    <property type="entry name" value="Mur-like, catalytic domain"/>
    <property type="match status" value="1"/>
</dbReference>
<comment type="catalytic activity">
    <reaction evidence="20">
        <text>(6R)-5,10-methylenetetrahydrofolyl-(gamma-L-Glu)(n) + L-glutamate + ATP = (6R)-5,10-methylenetetrahydrofolyl-(gamma-L-Glu)(n+1) + ADP + phosphate + H(+)</text>
        <dbReference type="Rhea" id="RHEA:51912"/>
        <dbReference type="Rhea" id="RHEA-COMP:13257"/>
        <dbReference type="Rhea" id="RHEA-COMP:13258"/>
        <dbReference type="ChEBI" id="CHEBI:15378"/>
        <dbReference type="ChEBI" id="CHEBI:29985"/>
        <dbReference type="ChEBI" id="CHEBI:30616"/>
        <dbReference type="ChEBI" id="CHEBI:43474"/>
        <dbReference type="ChEBI" id="CHEBI:136572"/>
        <dbReference type="ChEBI" id="CHEBI:456216"/>
        <dbReference type="EC" id="6.3.2.17"/>
    </reaction>
</comment>
<dbReference type="UniPathway" id="UPA00077">
    <property type="reaction ID" value="UER00157"/>
</dbReference>
<dbReference type="RefSeq" id="WP_141166822.1">
    <property type="nucleotide sequence ID" value="NZ_VHLH01000015.1"/>
</dbReference>
<dbReference type="GO" id="GO:0005737">
    <property type="term" value="C:cytoplasm"/>
    <property type="evidence" value="ECO:0007669"/>
    <property type="project" value="TreeGrafter"/>
</dbReference>
<comment type="catalytic activity">
    <reaction evidence="21">
        <text>7,8-dihydropteroate + L-glutamate + ATP = 7,8-dihydrofolate + ADP + phosphate + H(+)</text>
        <dbReference type="Rhea" id="RHEA:23584"/>
        <dbReference type="ChEBI" id="CHEBI:15378"/>
        <dbReference type="ChEBI" id="CHEBI:17839"/>
        <dbReference type="ChEBI" id="CHEBI:29985"/>
        <dbReference type="ChEBI" id="CHEBI:30616"/>
        <dbReference type="ChEBI" id="CHEBI:43474"/>
        <dbReference type="ChEBI" id="CHEBI:57451"/>
        <dbReference type="ChEBI" id="CHEBI:456216"/>
        <dbReference type="EC" id="6.3.2.12"/>
    </reaction>
</comment>
<evidence type="ECO:0000259" key="24">
    <source>
        <dbReference type="Pfam" id="PF08245"/>
    </source>
</evidence>
<dbReference type="Gene3D" id="3.90.190.20">
    <property type="entry name" value="Mur ligase, C-terminal domain"/>
    <property type="match status" value="1"/>
</dbReference>
<keyword evidence="26" id="KW-1185">Reference proteome</keyword>
<dbReference type="SUPFAM" id="SSF53244">
    <property type="entry name" value="MurD-like peptide ligases, peptide-binding domain"/>
    <property type="match status" value="1"/>
</dbReference>
<comment type="catalytic activity">
    <reaction evidence="18">
        <text>(6S)-5,6,7,8-tetrahydrofolyl-(gamma-L-Glu)(n) + L-glutamate + ATP = (6S)-5,6,7,8-tetrahydrofolyl-(gamma-L-Glu)(n+1) + ADP + phosphate + H(+)</text>
        <dbReference type="Rhea" id="RHEA:10580"/>
        <dbReference type="Rhea" id="RHEA-COMP:14738"/>
        <dbReference type="Rhea" id="RHEA-COMP:14740"/>
        <dbReference type="ChEBI" id="CHEBI:15378"/>
        <dbReference type="ChEBI" id="CHEBI:29985"/>
        <dbReference type="ChEBI" id="CHEBI:30616"/>
        <dbReference type="ChEBI" id="CHEBI:43474"/>
        <dbReference type="ChEBI" id="CHEBI:141005"/>
        <dbReference type="ChEBI" id="CHEBI:456216"/>
        <dbReference type="EC" id="6.3.2.17"/>
    </reaction>
</comment>
<accession>A0A506U5D7</accession>
<evidence type="ECO:0000256" key="15">
    <source>
        <dbReference type="ARBA" id="ARBA00030048"/>
    </source>
</evidence>
<dbReference type="PANTHER" id="PTHR11136:SF0">
    <property type="entry name" value="DIHYDROFOLATE SYNTHETASE-RELATED"/>
    <property type="match status" value="1"/>
</dbReference>
<dbReference type="InterPro" id="IPR036615">
    <property type="entry name" value="Mur_ligase_C_dom_sf"/>
</dbReference>
<comment type="similarity">
    <text evidence="5 22">Belongs to the folylpolyglutamate synthase family.</text>
</comment>
<evidence type="ECO:0000256" key="11">
    <source>
        <dbReference type="ARBA" id="ARBA00022741"/>
    </source>
</evidence>
<keyword evidence="12 22" id="KW-0067">ATP-binding</keyword>
<evidence type="ECO:0000256" key="10">
    <source>
        <dbReference type="ARBA" id="ARBA00022723"/>
    </source>
</evidence>
<evidence type="ECO:0000256" key="16">
    <source>
        <dbReference type="ARBA" id="ARBA00030592"/>
    </source>
</evidence>
<evidence type="ECO:0000256" key="7">
    <source>
        <dbReference type="ARBA" id="ARBA00013025"/>
    </source>
</evidence>
<evidence type="ECO:0000256" key="20">
    <source>
        <dbReference type="ARBA" id="ARBA00049035"/>
    </source>
</evidence>
<dbReference type="InterPro" id="IPR013221">
    <property type="entry name" value="Mur_ligase_cen"/>
</dbReference>
<keyword evidence="14" id="KW-0289">Folate biosynthesis</keyword>
<proteinExistence type="inferred from homology"/>
<dbReference type="SUPFAM" id="SSF53623">
    <property type="entry name" value="MurD-like peptide ligases, catalytic domain"/>
    <property type="match status" value="1"/>
</dbReference>
<comment type="pathway">
    <text evidence="3">Cofactor biosynthesis; tetrahydrofolate biosynthesis; 7,8-dihydrofolate from 2-amino-4-hydroxy-6-hydroxymethyl-7,8-dihydropteridine diphosphate and 4-aminobenzoate: step 2/2.</text>
</comment>
<dbReference type="GO" id="GO:0046656">
    <property type="term" value="P:folic acid biosynthetic process"/>
    <property type="evidence" value="ECO:0007669"/>
    <property type="project" value="UniProtKB-KW"/>
</dbReference>
<comment type="cofactor">
    <cofactor evidence="1">
        <name>Mg(2+)</name>
        <dbReference type="ChEBI" id="CHEBI:18420"/>
    </cofactor>
</comment>
<organism evidence="25 26">
    <name type="scientific">Pararhizobium mangrovi</name>
    <dbReference type="NCBI Taxonomy" id="2590452"/>
    <lineage>
        <taxon>Bacteria</taxon>
        <taxon>Pseudomonadati</taxon>
        <taxon>Pseudomonadota</taxon>
        <taxon>Alphaproteobacteria</taxon>
        <taxon>Hyphomicrobiales</taxon>
        <taxon>Rhizobiaceae</taxon>
        <taxon>Rhizobium/Agrobacterium group</taxon>
        <taxon>Pararhizobium</taxon>
    </lineage>
</organism>
<dbReference type="Pfam" id="PF02875">
    <property type="entry name" value="Mur_ligase_C"/>
    <property type="match status" value="1"/>
</dbReference>
<sequence>MESGYPATGSDGDRADAASREIDALLARIPKGIDLSLDRIERLLHDLGDPQEKLPPVIHIAGTNGKGSASAFCRAMLEAAGYAVHVHTSPHLVRWHERFRIARQGAPGRFVEDATLLEAVRRAVKVNAGQTITIFELLTAVTFLLFAEHPADVAIVEVGLGGRFDATNVLAEPAVALIMPVSLDHQAYLGDRVELIAAEKAGIIKSGRPVVIARQEEDAALDVLTATAARLRAPASVYGQDFFAYEEHGRLVYQDETGLADLPMPRLAGRYQHANAAAAIRALKAAGFDLPAGALEKGLSTVVWPGRMQRLTEGRLVALAPPEAEIWLDGGHNPGAAAVAAAAMGEREERTARPLHLISGMLDTKDAPGYFAAFAGMARHVVTVRIPDNENAVDPVALATDAAEAGLSAEPRDTLDEAFAAIREASAGGPPPRILICGSLYLAGHVLAENGTPPT</sequence>
<comment type="pathway">
    <text evidence="4">Cofactor biosynthesis; tetrahydrofolylpolyglutamate biosynthesis.</text>
</comment>
<feature type="domain" description="Mur ligase central" evidence="24">
    <location>
        <begin position="60"/>
        <end position="282"/>
    </location>
</feature>
<keyword evidence="13" id="KW-0460">Magnesium</keyword>
<dbReference type="PIRSF" id="PIRSF001563">
    <property type="entry name" value="Folylpolyglu_synth"/>
    <property type="match status" value="1"/>
</dbReference>
<comment type="caution">
    <text evidence="25">The sequence shown here is derived from an EMBL/GenBank/DDBJ whole genome shotgun (WGS) entry which is preliminary data.</text>
</comment>
<keyword evidence="10" id="KW-0479">Metal-binding</keyword>
<keyword evidence="11 22" id="KW-0547">Nucleotide-binding</keyword>
<evidence type="ECO:0000256" key="13">
    <source>
        <dbReference type="ARBA" id="ARBA00022842"/>
    </source>
</evidence>
<dbReference type="InterPro" id="IPR036565">
    <property type="entry name" value="Mur-like_cat_sf"/>
</dbReference>
<gene>
    <name evidence="25" type="ORF">FJU11_09590</name>
</gene>
<dbReference type="GO" id="GO:0046654">
    <property type="term" value="P:tetrahydrofolate biosynthetic process"/>
    <property type="evidence" value="ECO:0007669"/>
    <property type="project" value="UniProtKB-UniPathway"/>
</dbReference>
<dbReference type="PROSITE" id="PS01012">
    <property type="entry name" value="FOLYLPOLYGLU_SYNT_2"/>
    <property type="match status" value="1"/>
</dbReference>
<protein>
    <recommendedName>
        <fullName evidence="8">Dihydrofolate synthase/folylpolyglutamate synthase</fullName>
        <ecNumber evidence="6">6.3.2.12</ecNumber>
        <ecNumber evidence="7">6.3.2.17</ecNumber>
    </recommendedName>
    <alternativeName>
        <fullName evidence="17">Folylpoly-gamma-glutamate synthetase-dihydrofolate synthetase</fullName>
    </alternativeName>
    <alternativeName>
        <fullName evidence="15">Folylpolyglutamate synthetase</fullName>
    </alternativeName>
    <alternativeName>
        <fullName evidence="16">Tetrahydrofolylpolyglutamate synthase</fullName>
    </alternativeName>
</protein>
<name>A0A506U5D7_9HYPH</name>
<dbReference type="InterPro" id="IPR018109">
    <property type="entry name" value="Folylpolyglutamate_synth_CS"/>
</dbReference>